<dbReference type="PANTHER" id="PTHR30329">
    <property type="entry name" value="STATOR ELEMENT OF FLAGELLAR MOTOR COMPLEX"/>
    <property type="match status" value="1"/>
</dbReference>
<keyword evidence="2" id="KW-0175">Coiled coil</keyword>
<keyword evidence="6" id="KW-1185">Reference proteome</keyword>
<organism evidence="5 6">
    <name type="scientific">Dokdonia ponticola</name>
    <dbReference type="NCBI Taxonomy" id="2041041"/>
    <lineage>
        <taxon>Bacteria</taxon>
        <taxon>Pseudomonadati</taxon>
        <taxon>Bacteroidota</taxon>
        <taxon>Flavobacteriia</taxon>
        <taxon>Flavobacteriales</taxon>
        <taxon>Flavobacteriaceae</taxon>
        <taxon>Dokdonia</taxon>
    </lineage>
</organism>
<reference evidence="6" key="1">
    <citation type="journal article" date="2019" name="Int. J. Syst. Evol. Microbiol.">
        <title>The Global Catalogue of Microorganisms (GCM) 10K type strain sequencing project: providing services to taxonomists for standard genome sequencing and annotation.</title>
        <authorList>
            <consortium name="The Broad Institute Genomics Platform"/>
            <consortium name="The Broad Institute Genome Sequencing Center for Infectious Disease"/>
            <person name="Wu L."/>
            <person name="Ma J."/>
        </authorList>
    </citation>
    <scope>NUCLEOTIDE SEQUENCE [LARGE SCALE GENOMIC DNA]</scope>
    <source>
        <strain evidence="6">YJ-61-S</strain>
    </source>
</reference>
<keyword evidence="5" id="KW-0969">Cilium</keyword>
<dbReference type="PROSITE" id="PS51257">
    <property type="entry name" value="PROKAR_LIPOPROTEIN"/>
    <property type="match status" value="1"/>
</dbReference>
<gene>
    <name evidence="5" type="ORF">ACFO3O_08585</name>
</gene>
<dbReference type="InterPro" id="IPR050330">
    <property type="entry name" value="Bact_OuterMem_StrucFunc"/>
</dbReference>
<feature type="signal peptide" evidence="3">
    <location>
        <begin position="1"/>
        <end position="21"/>
    </location>
</feature>
<keyword evidence="5" id="KW-0966">Cell projection</keyword>
<dbReference type="PROSITE" id="PS51123">
    <property type="entry name" value="OMPA_2"/>
    <property type="match status" value="1"/>
</dbReference>
<dbReference type="Pfam" id="PF00691">
    <property type="entry name" value="OmpA"/>
    <property type="match status" value="1"/>
</dbReference>
<evidence type="ECO:0000256" key="2">
    <source>
        <dbReference type="SAM" id="Coils"/>
    </source>
</evidence>
<keyword evidence="3" id="KW-0732">Signal</keyword>
<evidence type="ECO:0000259" key="4">
    <source>
        <dbReference type="PROSITE" id="PS51123"/>
    </source>
</evidence>
<keyword evidence="5" id="KW-0282">Flagellum</keyword>
<feature type="domain" description="OmpA-like" evidence="4">
    <location>
        <begin position="154"/>
        <end position="277"/>
    </location>
</feature>
<protein>
    <submittedName>
        <fullName evidence="5">Flagellar motor protein MotB</fullName>
    </submittedName>
</protein>
<dbReference type="CDD" id="cd07185">
    <property type="entry name" value="OmpA_C-like"/>
    <property type="match status" value="1"/>
</dbReference>
<comment type="caution">
    <text evidence="5">The sequence shown here is derived from an EMBL/GenBank/DDBJ whole genome shotgun (WGS) entry which is preliminary data.</text>
</comment>
<evidence type="ECO:0000256" key="3">
    <source>
        <dbReference type="SAM" id="SignalP"/>
    </source>
</evidence>
<proteinExistence type="predicted"/>
<dbReference type="EMBL" id="JBHSFV010000004">
    <property type="protein sequence ID" value="MFC4633961.1"/>
    <property type="molecule type" value="Genomic_DNA"/>
</dbReference>
<feature type="coiled-coil region" evidence="2">
    <location>
        <begin position="31"/>
        <end position="65"/>
    </location>
</feature>
<dbReference type="InterPro" id="IPR036737">
    <property type="entry name" value="OmpA-like_sf"/>
</dbReference>
<name>A0ABV9HXA9_9FLAO</name>
<keyword evidence="1" id="KW-0472">Membrane</keyword>
<evidence type="ECO:0000313" key="5">
    <source>
        <dbReference type="EMBL" id="MFC4633961.1"/>
    </source>
</evidence>
<dbReference type="PANTHER" id="PTHR30329:SF21">
    <property type="entry name" value="LIPOPROTEIN YIAD-RELATED"/>
    <property type="match status" value="1"/>
</dbReference>
<dbReference type="Gene3D" id="3.30.1330.60">
    <property type="entry name" value="OmpA-like domain"/>
    <property type="match status" value="1"/>
</dbReference>
<dbReference type="Proteomes" id="UP001596043">
    <property type="component" value="Unassembled WGS sequence"/>
</dbReference>
<feature type="chain" id="PRO_5047028526" evidence="3">
    <location>
        <begin position="22"/>
        <end position="288"/>
    </location>
</feature>
<sequence>MKKTFLIISMTALLLISCVSKKKFVALQSEYDTTKVTLSKTQVEKEALENKYGAIQARVTEYNSKINSLKDINNQLTVSNDQKLDRTNNGAVISNDVKKQMTETLKNVNQAELAKAITLEDSMNLALSYNLKRNLDQGVTDNMESDDISIDIDETVVMISISDKLLFKSGSYKVNKEADALLKRIADVVNSEPAIEVMVEGHTDDQTIKPGAYVRDNWELSVERATAIIRELQNNYQVDPSKLIAAGRSSYMPIVPNDSEEHRSINRRTRIIILPNLDKFLALMASKE</sequence>
<dbReference type="RefSeq" id="WP_379978188.1">
    <property type="nucleotide sequence ID" value="NZ_JBHSFV010000004.1"/>
</dbReference>
<evidence type="ECO:0000313" key="6">
    <source>
        <dbReference type="Proteomes" id="UP001596043"/>
    </source>
</evidence>
<accession>A0ABV9HXA9</accession>
<dbReference type="InterPro" id="IPR006665">
    <property type="entry name" value="OmpA-like"/>
</dbReference>
<dbReference type="SUPFAM" id="SSF103088">
    <property type="entry name" value="OmpA-like"/>
    <property type="match status" value="1"/>
</dbReference>
<evidence type="ECO:0000256" key="1">
    <source>
        <dbReference type="PROSITE-ProRule" id="PRU00473"/>
    </source>
</evidence>